<proteinExistence type="predicted"/>
<gene>
    <name evidence="1" type="ORF">CMsap09_06155</name>
</gene>
<organism evidence="1 2">
    <name type="scientific">Clavibacter michiganensis</name>
    <dbReference type="NCBI Taxonomy" id="28447"/>
    <lineage>
        <taxon>Bacteria</taxon>
        <taxon>Bacillati</taxon>
        <taxon>Actinomycetota</taxon>
        <taxon>Actinomycetes</taxon>
        <taxon>Micrococcales</taxon>
        <taxon>Microbacteriaceae</taxon>
        <taxon>Clavibacter</taxon>
    </lineage>
</organism>
<dbReference type="Proteomes" id="UP000195106">
    <property type="component" value="Unassembled WGS sequence"/>
</dbReference>
<name>A0A251XSM4_9MICO</name>
<evidence type="ECO:0000313" key="2">
    <source>
        <dbReference type="Proteomes" id="UP000195106"/>
    </source>
</evidence>
<comment type="caution">
    <text evidence="1">The sequence shown here is derived from an EMBL/GenBank/DDBJ whole genome shotgun (WGS) entry which is preliminary data.</text>
</comment>
<evidence type="ECO:0000313" key="1">
    <source>
        <dbReference type="EMBL" id="OUE08511.1"/>
    </source>
</evidence>
<dbReference type="EMBL" id="MDHJ01000001">
    <property type="protein sequence ID" value="OUE08511.1"/>
    <property type="molecule type" value="Genomic_DNA"/>
</dbReference>
<reference evidence="1 2" key="1">
    <citation type="submission" date="2016-08" db="EMBL/GenBank/DDBJ databases">
        <title>Genome sequence of Clavibacter michiganensis spp. strain CASJ009.</title>
        <authorList>
            <person name="Thapa S.P."/>
            <person name="Coaker G."/>
        </authorList>
    </citation>
    <scope>NUCLEOTIDE SEQUENCE [LARGE SCALE GENOMIC DNA]</scope>
    <source>
        <strain evidence="1">CASJ009</strain>
    </source>
</reference>
<dbReference type="AlphaFoldDB" id="A0A251XSM4"/>
<protein>
    <submittedName>
        <fullName evidence="1">Uncharacterized protein</fullName>
    </submittedName>
</protein>
<sequence length="80" mass="8901">MRMLLTMRPAVPMIGRRQRPMTAVTMNSSATTAAMPARIARPGMTAFTSEYAAPVMSCPLAWLTTEEYWSSQMLTPCSRK</sequence>
<accession>A0A251XSM4</accession>